<reference evidence="3" key="1">
    <citation type="submission" date="2016-10" db="EMBL/GenBank/DDBJ databases">
        <authorList>
            <person name="Varghese N."/>
            <person name="Submissions S."/>
        </authorList>
    </citation>
    <scope>NUCLEOTIDE SEQUENCE [LARGE SCALE GENOMIC DNA]</scope>
    <source>
        <strain evidence="3">DSM 20524</strain>
    </source>
</reference>
<dbReference type="AlphaFoldDB" id="A0A1H9V4J2"/>
<keyword evidence="3" id="KW-1185">Reference proteome</keyword>
<evidence type="ECO:0000313" key="3">
    <source>
        <dbReference type="Proteomes" id="UP000198929"/>
    </source>
</evidence>
<name>A0A1H9V4J2_9CORY</name>
<accession>A0A1H9V4J2</accession>
<dbReference type="STRING" id="1121357.SAMN05661109_02067"/>
<evidence type="ECO:0000256" key="1">
    <source>
        <dbReference type="SAM" id="MobiDB-lite"/>
    </source>
</evidence>
<sequence>MASWVRITLTSQGIATTNNKPRESGSEGPLSKAHGGSTPHGGQGLDSLRRQAQAISATIAVEHTATTFEVELHL</sequence>
<proteinExistence type="predicted"/>
<feature type="compositionally biased region" description="Polar residues" evidence="1">
    <location>
        <begin position="8"/>
        <end position="19"/>
    </location>
</feature>
<gene>
    <name evidence="2" type="ORF">SAMN05661109_02067</name>
</gene>
<dbReference type="Proteomes" id="UP000198929">
    <property type="component" value="Unassembled WGS sequence"/>
</dbReference>
<organism evidence="2 3">
    <name type="scientific">Corynebacterium cystitidis DSM 20524</name>
    <dbReference type="NCBI Taxonomy" id="1121357"/>
    <lineage>
        <taxon>Bacteria</taxon>
        <taxon>Bacillati</taxon>
        <taxon>Actinomycetota</taxon>
        <taxon>Actinomycetes</taxon>
        <taxon>Mycobacteriales</taxon>
        <taxon>Corynebacteriaceae</taxon>
        <taxon>Corynebacterium</taxon>
    </lineage>
</organism>
<dbReference type="EMBL" id="FOGQ01000010">
    <property type="protein sequence ID" value="SES16656.1"/>
    <property type="molecule type" value="Genomic_DNA"/>
</dbReference>
<protein>
    <submittedName>
        <fullName evidence="2">Uncharacterized protein</fullName>
    </submittedName>
</protein>
<feature type="region of interest" description="Disordered" evidence="1">
    <location>
        <begin position="1"/>
        <end position="45"/>
    </location>
</feature>
<evidence type="ECO:0000313" key="2">
    <source>
        <dbReference type="EMBL" id="SES16656.1"/>
    </source>
</evidence>